<feature type="non-terminal residue" evidence="1">
    <location>
        <position position="279"/>
    </location>
</feature>
<feature type="non-terminal residue" evidence="1">
    <location>
        <position position="1"/>
    </location>
</feature>
<protein>
    <submittedName>
        <fullName evidence="1">Uncharacterized protein</fullName>
    </submittedName>
</protein>
<evidence type="ECO:0000313" key="1">
    <source>
        <dbReference type="EMBL" id="KAJ2795506.1"/>
    </source>
</evidence>
<organism evidence="1 2">
    <name type="scientific">Coemansia furcata</name>
    <dbReference type="NCBI Taxonomy" id="417177"/>
    <lineage>
        <taxon>Eukaryota</taxon>
        <taxon>Fungi</taxon>
        <taxon>Fungi incertae sedis</taxon>
        <taxon>Zoopagomycota</taxon>
        <taxon>Kickxellomycotina</taxon>
        <taxon>Kickxellomycetes</taxon>
        <taxon>Kickxellales</taxon>
        <taxon>Kickxellaceae</taxon>
        <taxon>Coemansia</taxon>
    </lineage>
</organism>
<dbReference type="EMBL" id="JANBUP010003859">
    <property type="protein sequence ID" value="KAJ2795506.1"/>
    <property type="molecule type" value="Genomic_DNA"/>
</dbReference>
<gene>
    <name evidence="1" type="ORF">H4S07_006469</name>
</gene>
<proteinExistence type="predicted"/>
<dbReference type="Proteomes" id="UP001140096">
    <property type="component" value="Unassembled WGS sequence"/>
</dbReference>
<sequence>ELRALFEVKPGSSIDPNISVVRCLLCKQPVFYYKPAHPSSMPSTQQRPLPPAYSVGYLAKEAMDPNAVRESMKMSEYSEAFGVLLQAAFVGSAASGSGVRGSGGGHVPRELQVKVGEFMQHSEAAKNERVHEFIRAQDQALERVRRRATDECNIIAEIVNQTQPQGQQQALGGQGVASSHKDSAGSSGLAAMLRGRSHSSVGSLPAPSIGGRMANPFARQSADPSSRYSRGTDADGTFYLEDDDDGAGMLPGGLQGVANNTASPAGFRHVAGGIFGRTF</sequence>
<comment type="caution">
    <text evidence="1">The sequence shown here is derived from an EMBL/GenBank/DDBJ whole genome shotgun (WGS) entry which is preliminary data.</text>
</comment>
<reference evidence="1" key="1">
    <citation type="submission" date="2022-07" db="EMBL/GenBank/DDBJ databases">
        <title>Phylogenomic reconstructions and comparative analyses of Kickxellomycotina fungi.</title>
        <authorList>
            <person name="Reynolds N.K."/>
            <person name="Stajich J.E."/>
            <person name="Barry K."/>
            <person name="Grigoriev I.V."/>
            <person name="Crous P."/>
            <person name="Smith M.E."/>
        </authorList>
    </citation>
    <scope>NUCLEOTIDE SEQUENCE</scope>
    <source>
        <strain evidence="1">CBS 102833</strain>
    </source>
</reference>
<accession>A0ACC1KV40</accession>
<evidence type="ECO:0000313" key="2">
    <source>
        <dbReference type="Proteomes" id="UP001140096"/>
    </source>
</evidence>
<name>A0ACC1KV40_9FUNG</name>
<keyword evidence="2" id="KW-1185">Reference proteome</keyword>